<organism evidence="1 2">
    <name type="scientific">Acetobacter tropicalis NBRC 101654</name>
    <dbReference type="NCBI Taxonomy" id="749388"/>
    <lineage>
        <taxon>Bacteria</taxon>
        <taxon>Pseudomonadati</taxon>
        <taxon>Pseudomonadota</taxon>
        <taxon>Alphaproteobacteria</taxon>
        <taxon>Acetobacterales</taxon>
        <taxon>Acetobacteraceae</taxon>
        <taxon>Acetobacter</taxon>
    </lineage>
</organism>
<name>F7VCX9_9PROT</name>
<evidence type="ECO:0000313" key="1">
    <source>
        <dbReference type="EMBL" id="GAA08224.1"/>
    </source>
</evidence>
<dbReference type="EMBL" id="BABS01000026">
    <property type="protein sequence ID" value="GAA08224.1"/>
    <property type="molecule type" value="Genomic_DNA"/>
</dbReference>
<accession>F7VCX9</accession>
<dbReference type="AlphaFoldDB" id="F7VCX9"/>
<comment type="caution">
    <text evidence="1">The sequence shown here is derived from an EMBL/GenBank/DDBJ whole genome shotgun (WGS) entry which is preliminary data.</text>
</comment>
<gene>
    <name evidence="1" type="ORF">ATPR_1228</name>
</gene>
<sequence>MSFPCTVQKAHFSASVLDLTSVEGTRCRPFRNMLLAVSVSLDV</sequence>
<reference evidence="1 2" key="1">
    <citation type="journal article" date="2011" name="Biochem. Biophys. Res. Commun.">
        <title>Increased number of Arginine-based salt bridges contributes to the thermotolerance of thermotolerant acetic acid bacteria, Acetobacter tropicalis SKU1100.</title>
        <authorList>
            <person name="Matsutani M."/>
            <person name="Hirakawa H."/>
            <person name="Nishikura M."/>
            <person name="Soemphol W."/>
            <person name="Ali I.A.I."/>
            <person name="Yakushi T."/>
            <person name="Matsushita K."/>
        </authorList>
    </citation>
    <scope>NUCLEOTIDE SEQUENCE [LARGE SCALE GENOMIC DNA]</scope>
    <source>
        <strain evidence="1 2">NBRC 101654</strain>
    </source>
</reference>
<proteinExistence type="predicted"/>
<evidence type="ECO:0000313" key="2">
    <source>
        <dbReference type="Proteomes" id="UP000004319"/>
    </source>
</evidence>
<protein>
    <submittedName>
        <fullName evidence="1">Uncharacterized protein</fullName>
    </submittedName>
</protein>
<dbReference type="Proteomes" id="UP000004319">
    <property type="component" value="Unassembled WGS sequence"/>
</dbReference>